<comment type="caution">
    <text evidence="13">The sequence shown here is derived from an EMBL/GenBank/DDBJ whole genome shotgun (WGS) entry which is preliminary data.</text>
</comment>
<dbReference type="EC" id="1.14.12.17" evidence="2"/>
<dbReference type="GO" id="GO:0008941">
    <property type="term" value="F:nitric oxide dioxygenase NAD(P)H activity"/>
    <property type="evidence" value="ECO:0007669"/>
    <property type="project" value="UniProtKB-EC"/>
</dbReference>
<keyword evidence="14" id="KW-1185">Reference proteome</keyword>
<evidence type="ECO:0000256" key="6">
    <source>
        <dbReference type="ARBA" id="ARBA00023004"/>
    </source>
</evidence>
<dbReference type="Proteomes" id="UP000286746">
    <property type="component" value="Unassembled WGS sequence"/>
</dbReference>
<dbReference type="InterPro" id="IPR017938">
    <property type="entry name" value="Riboflavin_synthase-like_b-brl"/>
</dbReference>
<dbReference type="Gene3D" id="1.10.490.10">
    <property type="entry name" value="Globins"/>
    <property type="match status" value="1"/>
</dbReference>
<keyword evidence="7" id="KW-0520">NAD</keyword>
<evidence type="ECO:0000256" key="9">
    <source>
        <dbReference type="ARBA" id="ARBA00049433"/>
    </source>
</evidence>
<dbReference type="GO" id="GO:0046872">
    <property type="term" value="F:metal ion binding"/>
    <property type="evidence" value="ECO:0007669"/>
    <property type="project" value="UniProtKB-KW"/>
</dbReference>
<dbReference type="GO" id="GO:0046210">
    <property type="term" value="P:nitric oxide catabolic process"/>
    <property type="evidence" value="ECO:0007669"/>
    <property type="project" value="TreeGrafter"/>
</dbReference>
<dbReference type="FunFam" id="1.10.490.10:FF:000003">
    <property type="entry name" value="Flavohemoprotein"/>
    <property type="match status" value="1"/>
</dbReference>
<evidence type="ECO:0000256" key="5">
    <source>
        <dbReference type="ARBA" id="ARBA00022723"/>
    </source>
</evidence>
<comment type="similarity">
    <text evidence="10">Belongs to the globin family.</text>
</comment>
<sequence length="404" mass="43436">MLSSTSAATVRATLPAVGAAIGEITPLFYDKMFAARPELLRDLFNRGNQANGSQRQALAGSIATFATYLVEHPDERPDAMLARIAHKHASLGVRADQYPIVHEHLFAAIVEVLGEAVTEEVAAAWDEVYWLMANALIAAEKRLYEAAGTPDGDVWREYRVTGRFQETDDVATFAVQPADGGPLPASRPGQYVSVQVELPDGAHQIRQYSLSGQPDGALQFSVKRVTGDAAGSPAGEVSNHLHDQVHGGEVLRLSAPFGDVVLDEGDRPLLFASAGIGCTPMIGMLSRLAAESSTRRVVSVHADRSPYTHAFRAELRQLTEKLDNATAEVWYEQPEDGGDGEGSDAPVTFHEGRIDLRRVDVPAGTVAYLCGPVPFMKDARTQLLEAGVAAADIHYEVFGPDLGL</sequence>
<dbReference type="GO" id="GO:0019825">
    <property type="term" value="F:oxygen binding"/>
    <property type="evidence" value="ECO:0007669"/>
    <property type="project" value="InterPro"/>
</dbReference>
<dbReference type="InterPro" id="IPR001433">
    <property type="entry name" value="OxRdtase_FAD/NAD-bd"/>
</dbReference>
<dbReference type="PANTHER" id="PTHR43396:SF3">
    <property type="entry name" value="FLAVOHEMOPROTEIN"/>
    <property type="match status" value="1"/>
</dbReference>
<dbReference type="CDD" id="cd14782">
    <property type="entry name" value="FHb-globin_2"/>
    <property type="match status" value="1"/>
</dbReference>
<dbReference type="Pfam" id="PF00042">
    <property type="entry name" value="Globin"/>
    <property type="match status" value="1"/>
</dbReference>
<dbReference type="RefSeq" id="WP_125052859.1">
    <property type="nucleotide sequence ID" value="NZ_BHZD01000001.1"/>
</dbReference>
<comment type="catalytic activity">
    <reaction evidence="8">
        <text>2 nitric oxide + NADH + 2 O2 = 2 nitrate + NAD(+) + H(+)</text>
        <dbReference type="Rhea" id="RHEA:19469"/>
        <dbReference type="ChEBI" id="CHEBI:15378"/>
        <dbReference type="ChEBI" id="CHEBI:15379"/>
        <dbReference type="ChEBI" id="CHEBI:16480"/>
        <dbReference type="ChEBI" id="CHEBI:17632"/>
        <dbReference type="ChEBI" id="CHEBI:57540"/>
        <dbReference type="ChEBI" id="CHEBI:57945"/>
        <dbReference type="EC" id="1.14.12.17"/>
    </reaction>
</comment>
<dbReference type="GO" id="GO:0005344">
    <property type="term" value="F:oxygen carrier activity"/>
    <property type="evidence" value="ECO:0007669"/>
    <property type="project" value="UniProtKB-KW"/>
</dbReference>
<keyword evidence="3 10" id="KW-0349">Heme</keyword>
<dbReference type="SUPFAM" id="SSF46458">
    <property type="entry name" value="Globin-like"/>
    <property type="match status" value="1"/>
</dbReference>
<dbReference type="AlphaFoldDB" id="A0A401VXC1"/>
<organism evidence="13 14">
    <name type="scientific">Streptomyces paromomycinus</name>
    <name type="common">Streptomyces rimosus subsp. paromomycinus</name>
    <dbReference type="NCBI Taxonomy" id="92743"/>
    <lineage>
        <taxon>Bacteria</taxon>
        <taxon>Bacillati</taxon>
        <taxon>Actinomycetota</taxon>
        <taxon>Actinomycetes</taxon>
        <taxon>Kitasatosporales</taxon>
        <taxon>Streptomycetaceae</taxon>
        <taxon>Streptomyces</taxon>
    </lineage>
</organism>
<evidence type="ECO:0000313" key="14">
    <source>
        <dbReference type="Proteomes" id="UP000286746"/>
    </source>
</evidence>
<keyword evidence="4 10" id="KW-0561">Oxygen transport</keyword>
<dbReference type="SUPFAM" id="SSF52343">
    <property type="entry name" value="Ferredoxin reductase-like, C-terminal NADP-linked domain"/>
    <property type="match status" value="1"/>
</dbReference>
<accession>A0A401VXC1</accession>
<evidence type="ECO:0000256" key="1">
    <source>
        <dbReference type="ARBA" id="ARBA00006401"/>
    </source>
</evidence>
<dbReference type="InterPro" id="IPR017927">
    <property type="entry name" value="FAD-bd_FR_type"/>
</dbReference>
<keyword evidence="6" id="KW-0408">Iron</keyword>
<keyword evidence="10" id="KW-0813">Transport</keyword>
<dbReference type="InterPro" id="IPR012292">
    <property type="entry name" value="Globin/Proto"/>
</dbReference>
<dbReference type="Gene3D" id="3.40.50.80">
    <property type="entry name" value="Nucleotide-binding domain of ferredoxin-NADP reductase (FNR) module"/>
    <property type="match status" value="1"/>
</dbReference>
<dbReference type="Pfam" id="PF00175">
    <property type="entry name" value="NAD_binding_1"/>
    <property type="match status" value="1"/>
</dbReference>
<evidence type="ECO:0000256" key="4">
    <source>
        <dbReference type="ARBA" id="ARBA00022621"/>
    </source>
</evidence>
<dbReference type="GO" id="GO:0020037">
    <property type="term" value="F:heme binding"/>
    <property type="evidence" value="ECO:0007669"/>
    <property type="project" value="InterPro"/>
</dbReference>
<dbReference type="CDD" id="cd06184">
    <property type="entry name" value="flavohem_like_fad_nad_binding"/>
    <property type="match status" value="1"/>
</dbReference>
<keyword evidence="5" id="KW-0479">Metal-binding</keyword>
<proteinExistence type="inferred from homology"/>
<dbReference type="GO" id="GO:0071949">
    <property type="term" value="F:FAD binding"/>
    <property type="evidence" value="ECO:0007669"/>
    <property type="project" value="TreeGrafter"/>
</dbReference>
<feature type="domain" description="Globin" evidence="11">
    <location>
        <begin position="1"/>
        <end position="141"/>
    </location>
</feature>
<dbReference type="Gene3D" id="2.40.30.10">
    <property type="entry name" value="Translation factors"/>
    <property type="match status" value="1"/>
</dbReference>
<gene>
    <name evidence="13" type="ORF">GKJPGBOP_01390</name>
</gene>
<evidence type="ECO:0000256" key="10">
    <source>
        <dbReference type="RuleBase" id="RU000356"/>
    </source>
</evidence>
<evidence type="ECO:0000259" key="12">
    <source>
        <dbReference type="PROSITE" id="PS51384"/>
    </source>
</evidence>
<evidence type="ECO:0000256" key="7">
    <source>
        <dbReference type="ARBA" id="ARBA00023027"/>
    </source>
</evidence>
<dbReference type="GO" id="GO:0071500">
    <property type="term" value="P:cellular response to nitrosative stress"/>
    <property type="evidence" value="ECO:0007669"/>
    <property type="project" value="TreeGrafter"/>
</dbReference>
<evidence type="ECO:0000313" key="13">
    <source>
        <dbReference type="EMBL" id="GCD41733.1"/>
    </source>
</evidence>
<evidence type="ECO:0000259" key="11">
    <source>
        <dbReference type="PROSITE" id="PS01033"/>
    </source>
</evidence>
<dbReference type="InterPro" id="IPR039261">
    <property type="entry name" value="FNR_nucleotide-bd"/>
</dbReference>
<comment type="catalytic activity">
    <reaction evidence="9">
        <text>2 nitric oxide + NADPH + 2 O2 = 2 nitrate + NADP(+) + H(+)</text>
        <dbReference type="Rhea" id="RHEA:19465"/>
        <dbReference type="ChEBI" id="CHEBI:15378"/>
        <dbReference type="ChEBI" id="CHEBI:15379"/>
        <dbReference type="ChEBI" id="CHEBI:16480"/>
        <dbReference type="ChEBI" id="CHEBI:17632"/>
        <dbReference type="ChEBI" id="CHEBI:57783"/>
        <dbReference type="ChEBI" id="CHEBI:58349"/>
        <dbReference type="EC" id="1.14.12.17"/>
    </reaction>
</comment>
<reference evidence="13 14" key="1">
    <citation type="submission" date="2018-11" db="EMBL/GenBank/DDBJ databases">
        <title>Whole genome sequence of Streptomyces paromomycinus NBRC 15454(T).</title>
        <authorList>
            <person name="Komaki H."/>
            <person name="Tamura T."/>
        </authorList>
    </citation>
    <scope>NUCLEOTIDE SEQUENCE [LARGE SCALE GENOMIC DNA]</scope>
    <source>
        <strain evidence="13 14">NBRC 15454</strain>
    </source>
</reference>
<name>A0A401VXC1_STREY</name>
<evidence type="ECO:0000256" key="8">
    <source>
        <dbReference type="ARBA" id="ARBA00048649"/>
    </source>
</evidence>
<dbReference type="PROSITE" id="PS51384">
    <property type="entry name" value="FAD_FR"/>
    <property type="match status" value="1"/>
</dbReference>
<feature type="domain" description="FAD-binding FR-type" evidence="12">
    <location>
        <begin position="153"/>
        <end position="263"/>
    </location>
</feature>
<comment type="similarity">
    <text evidence="1">In the C-terminal section; belongs to the flavoprotein pyridine nucleotide cytochrome reductase family.</text>
</comment>
<dbReference type="InterPro" id="IPR009050">
    <property type="entry name" value="Globin-like_sf"/>
</dbReference>
<evidence type="ECO:0000256" key="3">
    <source>
        <dbReference type="ARBA" id="ARBA00022617"/>
    </source>
</evidence>
<protein>
    <recommendedName>
        <fullName evidence="2">nitric oxide dioxygenase</fullName>
        <ecNumber evidence="2">1.14.12.17</ecNumber>
    </recommendedName>
</protein>
<dbReference type="SUPFAM" id="SSF63380">
    <property type="entry name" value="Riboflavin synthase domain-like"/>
    <property type="match status" value="1"/>
</dbReference>
<evidence type="ECO:0000256" key="2">
    <source>
        <dbReference type="ARBA" id="ARBA00012229"/>
    </source>
</evidence>
<dbReference type="InterPro" id="IPR000971">
    <property type="entry name" value="Globin"/>
</dbReference>
<dbReference type="EMBL" id="BHZD01000001">
    <property type="protein sequence ID" value="GCD41733.1"/>
    <property type="molecule type" value="Genomic_DNA"/>
</dbReference>
<dbReference type="PROSITE" id="PS01033">
    <property type="entry name" value="GLOBIN"/>
    <property type="match status" value="1"/>
</dbReference>
<dbReference type="PANTHER" id="PTHR43396">
    <property type="entry name" value="FLAVOHEMOPROTEIN"/>
    <property type="match status" value="1"/>
</dbReference>